<evidence type="ECO:0000313" key="4">
    <source>
        <dbReference type="Proteomes" id="UP000037109"/>
    </source>
</evidence>
<dbReference type="RefSeq" id="WP_053433754.1">
    <property type="nucleotide sequence ID" value="NZ_LGUF01000007.1"/>
</dbReference>
<feature type="compositionally biased region" description="Basic and acidic residues" evidence="1">
    <location>
        <begin position="70"/>
        <end position="89"/>
    </location>
</feature>
<dbReference type="Proteomes" id="UP000037109">
    <property type="component" value="Unassembled WGS sequence"/>
</dbReference>
<dbReference type="PATRIC" id="fig|1459.3.peg.1226"/>
<evidence type="ECO:0000256" key="1">
    <source>
        <dbReference type="SAM" id="MobiDB-lite"/>
    </source>
</evidence>
<accession>A0A0M0GAC7</accession>
<keyword evidence="4" id="KW-1185">Reference proteome</keyword>
<organism evidence="3 4">
    <name type="scientific">Sporosarcina globispora</name>
    <name type="common">Bacillus globisporus</name>
    <dbReference type="NCBI Taxonomy" id="1459"/>
    <lineage>
        <taxon>Bacteria</taxon>
        <taxon>Bacillati</taxon>
        <taxon>Bacillota</taxon>
        <taxon>Bacilli</taxon>
        <taxon>Bacillales</taxon>
        <taxon>Caryophanaceae</taxon>
        <taxon>Sporosarcina</taxon>
    </lineage>
</organism>
<sequence length="258" mass="29545">MKQILSMLLLITLLVGCSSNALPKNNETNKENEAQTENNVNEKNDETAQQKNQEQTENKTDEYQPNPQVTDDRSLQKVGQTHEDDKGEATLKAIKNVNKTYEVGPIELTVKEMKLIHLRPSYGMIDYFHVLTHEEEFDFIKVFVEIKNNSPEKVNFAPIALLKTNTGETFDWEKDIYLEELNGEIEGNATKFGNLGFIVNATDAHKEEHSEETGGQSHEEEHSDDEVKNIEWIEITTSDVFDQNNKKISESQKIKIKF</sequence>
<proteinExistence type="predicted"/>
<feature type="signal peptide" evidence="2">
    <location>
        <begin position="1"/>
        <end position="23"/>
    </location>
</feature>
<dbReference type="EMBL" id="LGUF01000007">
    <property type="protein sequence ID" value="KON86391.1"/>
    <property type="molecule type" value="Genomic_DNA"/>
</dbReference>
<feature type="compositionally biased region" description="Basic and acidic residues" evidence="1">
    <location>
        <begin position="40"/>
        <end position="62"/>
    </location>
</feature>
<protein>
    <recommendedName>
        <fullName evidence="5">DUF4352 domain-containing protein</fullName>
    </recommendedName>
</protein>
<dbReference type="OrthoDB" id="2352213at2"/>
<feature type="chain" id="PRO_5005599377" description="DUF4352 domain-containing protein" evidence="2">
    <location>
        <begin position="24"/>
        <end position="258"/>
    </location>
</feature>
<evidence type="ECO:0000313" key="3">
    <source>
        <dbReference type="EMBL" id="KON86391.1"/>
    </source>
</evidence>
<dbReference type="AlphaFoldDB" id="A0A0M0GAC7"/>
<comment type="caution">
    <text evidence="3">The sequence shown here is derived from an EMBL/GenBank/DDBJ whole genome shotgun (WGS) entry which is preliminary data.</text>
</comment>
<feature type="region of interest" description="Disordered" evidence="1">
    <location>
        <begin position="205"/>
        <end position="229"/>
    </location>
</feature>
<gene>
    <name evidence="3" type="ORF">AF332_05845</name>
</gene>
<keyword evidence="2" id="KW-0732">Signal</keyword>
<name>A0A0M0GAC7_SPOGL</name>
<evidence type="ECO:0008006" key="5">
    <source>
        <dbReference type="Google" id="ProtNLM"/>
    </source>
</evidence>
<evidence type="ECO:0000256" key="2">
    <source>
        <dbReference type="SAM" id="SignalP"/>
    </source>
</evidence>
<dbReference type="PROSITE" id="PS51257">
    <property type="entry name" value="PROKAR_LIPOPROTEIN"/>
    <property type="match status" value="1"/>
</dbReference>
<feature type="region of interest" description="Disordered" evidence="1">
    <location>
        <begin position="23"/>
        <end position="89"/>
    </location>
</feature>
<reference evidence="4" key="1">
    <citation type="submission" date="2015-07" db="EMBL/GenBank/DDBJ databases">
        <title>Fjat-10036 dsm4.</title>
        <authorList>
            <person name="Liu B."/>
            <person name="Wang J."/>
            <person name="Zhu Y."/>
            <person name="Liu G."/>
            <person name="Chen Q."/>
            <person name="Chen Z."/>
            <person name="Lan J."/>
            <person name="Che J."/>
            <person name="Ge C."/>
            <person name="Shi H."/>
            <person name="Pan Z."/>
            <person name="Liu X."/>
        </authorList>
    </citation>
    <scope>NUCLEOTIDE SEQUENCE [LARGE SCALE GENOMIC DNA]</scope>
    <source>
        <strain evidence="4">DSM 4</strain>
    </source>
</reference>